<accession>A0A381QU87</accession>
<keyword evidence="1" id="KW-1133">Transmembrane helix</keyword>
<organism evidence="2">
    <name type="scientific">marine metagenome</name>
    <dbReference type="NCBI Taxonomy" id="408172"/>
    <lineage>
        <taxon>unclassified sequences</taxon>
        <taxon>metagenomes</taxon>
        <taxon>ecological metagenomes</taxon>
    </lineage>
</organism>
<keyword evidence="1" id="KW-0472">Membrane</keyword>
<sequence length="56" mass="6472">MIKILIYAGLAYIAYVLLKYTRLASKSERGSVKEKGSYKNIEIKDAEFEDIQKKDK</sequence>
<dbReference type="EMBL" id="UINC01001528">
    <property type="protein sequence ID" value="SUZ82941.1"/>
    <property type="molecule type" value="Genomic_DNA"/>
</dbReference>
<name>A0A381QU87_9ZZZZ</name>
<keyword evidence="1" id="KW-0812">Transmembrane</keyword>
<proteinExistence type="predicted"/>
<reference evidence="2" key="1">
    <citation type="submission" date="2018-05" db="EMBL/GenBank/DDBJ databases">
        <authorList>
            <person name="Lanie J.A."/>
            <person name="Ng W.-L."/>
            <person name="Kazmierczak K.M."/>
            <person name="Andrzejewski T.M."/>
            <person name="Davidsen T.M."/>
            <person name="Wayne K.J."/>
            <person name="Tettelin H."/>
            <person name="Glass J.I."/>
            <person name="Rusch D."/>
            <person name="Podicherti R."/>
            <person name="Tsui H.-C.T."/>
            <person name="Winkler M.E."/>
        </authorList>
    </citation>
    <scope>NUCLEOTIDE SEQUENCE</scope>
</reference>
<evidence type="ECO:0000256" key="1">
    <source>
        <dbReference type="SAM" id="Phobius"/>
    </source>
</evidence>
<dbReference type="AlphaFoldDB" id="A0A381QU87"/>
<feature type="transmembrane region" description="Helical" evidence="1">
    <location>
        <begin position="6"/>
        <end position="25"/>
    </location>
</feature>
<evidence type="ECO:0000313" key="2">
    <source>
        <dbReference type="EMBL" id="SUZ82941.1"/>
    </source>
</evidence>
<protein>
    <submittedName>
        <fullName evidence="2">Uncharacterized protein</fullName>
    </submittedName>
</protein>
<gene>
    <name evidence="2" type="ORF">METZ01_LOCUS35795</name>
</gene>